<evidence type="ECO:0000313" key="2">
    <source>
        <dbReference type="Proteomes" id="UP000000844"/>
    </source>
</evidence>
<keyword evidence="2" id="KW-1185">Reference proteome</keyword>
<evidence type="ECO:0000313" key="1">
    <source>
        <dbReference type="EMBL" id="ADD43928.1"/>
    </source>
</evidence>
<dbReference type="Proteomes" id="UP000000844">
    <property type="component" value="Chromosome"/>
</dbReference>
<sequence>MIEGAIRLNRFGLEQGKLWPALLMAVAVFAPVVTWITANHLVPGQEELAPDYEIELSATPPPMAPPDTGSVAFKIPNEGWSIETSESSTKSVTLVHSPLVLTVDAVAGVEDLTVLFNRKKRDLADAKPSYLVTDSKPYRPTDDLKGLRGDLTGERYGGALIVVGKGSVAAVVEVTAPLGRLDGEFDDVDDMLGSLEVTT</sequence>
<accession>D3Q2J5</accession>
<dbReference type="HOGENOM" id="CLU_1371492_0_0_11"/>
<reference evidence="1 2" key="1">
    <citation type="journal article" date="2009" name="Stand. Genomic Sci.">
        <title>Complete genome sequence of Stackebrandtia nassauensis type strain (LLR-40K-21).</title>
        <authorList>
            <person name="Munk C."/>
            <person name="Lapidus A."/>
            <person name="Copeland A."/>
            <person name="Jando M."/>
            <person name="Mayilraj S."/>
            <person name="Glavina Del Rio T."/>
            <person name="Nolan M."/>
            <person name="Chen F."/>
            <person name="Lucas S."/>
            <person name="Tice H."/>
            <person name="Cheng J.F."/>
            <person name="Han C."/>
            <person name="Detter J.C."/>
            <person name="Bruce D."/>
            <person name="Goodwin L."/>
            <person name="Chain P."/>
            <person name="Pitluck S."/>
            <person name="Goker M."/>
            <person name="Ovchinikova G."/>
            <person name="Pati A."/>
            <person name="Ivanova N."/>
            <person name="Mavromatis K."/>
            <person name="Chen A."/>
            <person name="Palaniappan K."/>
            <person name="Land M."/>
            <person name="Hauser L."/>
            <person name="Chang Y.J."/>
            <person name="Jeffries C.D."/>
            <person name="Bristow J."/>
            <person name="Eisen J.A."/>
            <person name="Markowitz V."/>
            <person name="Hugenholtz P."/>
            <person name="Kyrpides N.C."/>
            <person name="Klenk H.P."/>
        </authorList>
    </citation>
    <scope>NUCLEOTIDE SEQUENCE [LARGE SCALE GENOMIC DNA]</scope>
    <source>
        <strain evidence="2">DSM 44728 / CIP 108903 / NRRL B-16338 / NBRC 102104 / LLR-40K-21</strain>
    </source>
</reference>
<dbReference type="EMBL" id="CP001778">
    <property type="protein sequence ID" value="ADD43928.1"/>
    <property type="molecule type" value="Genomic_DNA"/>
</dbReference>
<dbReference type="AlphaFoldDB" id="D3Q2J5"/>
<name>D3Q2J5_STANL</name>
<gene>
    <name evidence="1" type="ordered locus">Snas_4279</name>
</gene>
<protein>
    <submittedName>
        <fullName evidence="1">Uncharacterized protein</fullName>
    </submittedName>
</protein>
<proteinExistence type="predicted"/>
<organism evidence="1 2">
    <name type="scientific">Stackebrandtia nassauensis (strain DSM 44728 / CIP 108903 / NRRL B-16338 / NBRC 102104 / LLR-40K-21)</name>
    <dbReference type="NCBI Taxonomy" id="446470"/>
    <lineage>
        <taxon>Bacteria</taxon>
        <taxon>Bacillati</taxon>
        <taxon>Actinomycetota</taxon>
        <taxon>Actinomycetes</taxon>
        <taxon>Glycomycetales</taxon>
        <taxon>Glycomycetaceae</taxon>
        <taxon>Stackebrandtia</taxon>
    </lineage>
</organism>
<dbReference type="eggNOG" id="ENOG5031WKC">
    <property type="taxonomic scope" value="Bacteria"/>
</dbReference>
<dbReference type="STRING" id="446470.Snas_4279"/>
<dbReference type="KEGG" id="sna:Snas_4279"/>